<proteinExistence type="predicted"/>
<dbReference type="GO" id="GO:0000987">
    <property type="term" value="F:cis-regulatory region sequence-specific DNA binding"/>
    <property type="evidence" value="ECO:0000318"/>
    <property type="project" value="GO_Central"/>
</dbReference>
<name>B9TK67_RICCO</name>
<dbReference type="InParanoid" id="B9TK67"/>
<dbReference type="SMART" id="SM00895">
    <property type="entry name" value="FCD"/>
    <property type="match status" value="1"/>
</dbReference>
<dbReference type="PRINTS" id="PR00035">
    <property type="entry name" value="HTHGNTR"/>
</dbReference>
<dbReference type="SUPFAM" id="SSF48008">
    <property type="entry name" value="GntR ligand-binding domain-like"/>
    <property type="match status" value="1"/>
</dbReference>
<dbReference type="EMBL" id="EQ984767">
    <property type="protein sequence ID" value="EEF23748.1"/>
    <property type="molecule type" value="Genomic_DNA"/>
</dbReference>
<keyword evidence="2" id="KW-0238">DNA-binding</keyword>
<dbReference type="InterPro" id="IPR008920">
    <property type="entry name" value="TF_FadR/GntR_C"/>
</dbReference>
<evidence type="ECO:0000256" key="3">
    <source>
        <dbReference type="ARBA" id="ARBA00023163"/>
    </source>
</evidence>
<dbReference type="Pfam" id="PF00392">
    <property type="entry name" value="GntR"/>
    <property type="match status" value="1"/>
</dbReference>
<keyword evidence="6" id="KW-1185">Reference proteome</keyword>
<protein>
    <recommendedName>
        <fullName evidence="4">HTH gntR-type domain-containing protein</fullName>
    </recommendedName>
</protein>
<evidence type="ECO:0000259" key="4">
    <source>
        <dbReference type="PROSITE" id="PS50949"/>
    </source>
</evidence>
<dbReference type="Pfam" id="PF07729">
    <property type="entry name" value="FCD"/>
    <property type="match status" value="1"/>
</dbReference>
<dbReference type="eggNOG" id="ENOG502SWC0">
    <property type="taxonomic scope" value="Eukaryota"/>
</dbReference>
<dbReference type="PANTHER" id="PTHR43537:SF45">
    <property type="entry name" value="GNTR FAMILY REGULATORY PROTEIN"/>
    <property type="match status" value="1"/>
</dbReference>
<keyword evidence="3" id="KW-0804">Transcription</keyword>
<dbReference type="AlphaFoldDB" id="B9TK67"/>
<dbReference type="Gene3D" id="1.10.10.10">
    <property type="entry name" value="Winged helix-like DNA-binding domain superfamily/Winged helix DNA-binding domain"/>
    <property type="match status" value="1"/>
</dbReference>
<dbReference type="Gene3D" id="1.20.120.530">
    <property type="entry name" value="GntR ligand-binding domain-like"/>
    <property type="match status" value="1"/>
</dbReference>
<dbReference type="InterPro" id="IPR011711">
    <property type="entry name" value="GntR_C"/>
</dbReference>
<accession>B9TK67</accession>
<dbReference type="InterPro" id="IPR000524">
    <property type="entry name" value="Tscrpt_reg_HTH_GntR"/>
</dbReference>
<feature type="non-terminal residue" evidence="5">
    <location>
        <position position="241"/>
    </location>
</feature>
<dbReference type="InterPro" id="IPR036388">
    <property type="entry name" value="WH-like_DNA-bd_sf"/>
</dbReference>
<evidence type="ECO:0000313" key="6">
    <source>
        <dbReference type="Proteomes" id="UP000008311"/>
    </source>
</evidence>
<organism evidence="5 6">
    <name type="scientific">Ricinus communis</name>
    <name type="common">Castor bean</name>
    <dbReference type="NCBI Taxonomy" id="3988"/>
    <lineage>
        <taxon>Eukaryota</taxon>
        <taxon>Viridiplantae</taxon>
        <taxon>Streptophyta</taxon>
        <taxon>Embryophyta</taxon>
        <taxon>Tracheophyta</taxon>
        <taxon>Spermatophyta</taxon>
        <taxon>Magnoliopsida</taxon>
        <taxon>eudicotyledons</taxon>
        <taxon>Gunneridae</taxon>
        <taxon>Pentapetalae</taxon>
        <taxon>rosids</taxon>
        <taxon>fabids</taxon>
        <taxon>Malpighiales</taxon>
        <taxon>Euphorbiaceae</taxon>
        <taxon>Acalyphoideae</taxon>
        <taxon>Acalypheae</taxon>
        <taxon>Ricinus</taxon>
    </lineage>
</organism>
<dbReference type="GO" id="GO:0006355">
    <property type="term" value="P:regulation of DNA-templated transcription"/>
    <property type="evidence" value="ECO:0000318"/>
    <property type="project" value="GO_Central"/>
</dbReference>
<keyword evidence="1" id="KW-0805">Transcription regulation</keyword>
<dbReference type="SUPFAM" id="SSF46785">
    <property type="entry name" value="Winged helix' DNA-binding domain"/>
    <property type="match status" value="1"/>
</dbReference>
<dbReference type="GO" id="GO:0003700">
    <property type="term" value="F:DNA-binding transcription factor activity"/>
    <property type="evidence" value="ECO:0000318"/>
    <property type="project" value="GO_Central"/>
</dbReference>
<dbReference type="Proteomes" id="UP000008311">
    <property type="component" value="Unassembled WGS sequence"/>
</dbReference>
<evidence type="ECO:0000256" key="2">
    <source>
        <dbReference type="ARBA" id="ARBA00023125"/>
    </source>
</evidence>
<gene>
    <name evidence="5" type="ORF">RCOM_1911950</name>
</gene>
<dbReference type="PANTHER" id="PTHR43537">
    <property type="entry name" value="TRANSCRIPTIONAL REGULATOR, GNTR FAMILY"/>
    <property type="match status" value="1"/>
</dbReference>
<dbReference type="PROSITE" id="PS50949">
    <property type="entry name" value="HTH_GNTR"/>
    <property type="match status" value="1"/>
</dbReference>
<evidence type="ECO:0000256" key="1">
    <source>
        <dbReference type="ARBA" id="ARBA00023015"/>
    </source>
</evidence>
<sequence>MTLKFEKLQVRPDYVEEVYRVLADAISDGSLAPGTRLTQEEIAEQFAVSRSPVLQALRLLKKDGLVQDAPGRGVLVAPLDVEWTSHLYQVRGALDTLAARLAAERGAVIDSALIMRGRLVSKGKDVKAMIDADIAFHSAIYEASGNPLIVESAQLHWVHLRRVMGAVLQSSRLRDSIWDEHQAIAEAIAARDPARAAELTELHTSSARQNLVARLGEMLKAGEGLVFSVCDAGVGFGWLGL</sequence>
<dbReference type="SMART" id="SM00345">
    <property type="entry name" value="HTH_GNTR"/>
    <property type="match status" value="1"/>
</dbReference>
<dbReference type="CDD" id="cd07377">
    <property type="entry name" value="WHTH_GntR"/>
    <property type="match status" value="1"/>
</dbReference>
<dbReference type="InterPro" id="IPR036390">
    <property type="entry name" value="WH_DNA-bd_sf"/>
</dbReference>
<feature type="domain" description="HTH gntR-type" evidence="4">
    <location>
        <begin position="12"/>
        <end position="79"/>
    </location>
</feature>
<reference evidence="6" key="1">
    <citation type="journal article" date="2010" name="Nat. Biotechnol.">
        <title>Draft genome sequence of the oilseed species Ricinus communis.</title>
        <authorList>
            <person name="Chan A.P."/>
            <person name="Crabtree J."/>
            <person name="Zhao Q."/>
            <person name="Lorenzi H."/>
            <person name="Orvis J."/>
            <person name="Puiu D."/>
            <person name="Melake-Berhan A."/>
            <person name="Jones K.M."/>
            <person name="Redman J."/>
            <person name="Chen G."/>
            <person name="Cahoon E.B."/>
            <person name="Gedil M."/>
            <person name="Stanke M."/>
            <person name="Haas B.J."/>
            <person name="Wortman J.R."/>
            <person name="Fraser-Liggett C.M."/>
            <person name="Ravel J."/>
            <person name="Rabinowicz P.D."/>
        </authorList>
    </citation>
    <scope>NUCLEOTIDE SEQUENCE [LARGE SCALE GENOMIC DNA]</scope>
    <source>
        <strain evidence="6">cv. Hale</strain>
    </source>
</reference>
<evidence type="ECO:0000313" key="5">
    <source>
        <dbReference type="EMBL" id="EEF23748.1"/>
    </source>
</evidence>